<proteinExistence type="predicted"/>
<gene>
    <name evidence="1" type="ORF">FHS16_005586</name>
</gene>
<dbReference type="Proteomes" id="UP000518605">
    <property type="component" value="Unassembled WGS sequence"/>
</dbReference>
<evidence type="ECO:0000313" key="2">
    <source>
        <dbReference type="Proteomes" id="UP000518605"/>
    </source>
</evidence>
<reference evidence="1 2" key="1">
    <citation type="submission" date="2020-08" db="EMBL/GenBank/DDBJ databases">
        <title>Genomic Encyclopedia of Type Strains, Phase III (KMG-III): the genomes of soil and plant-associated and newly described type strains.</title>
        <authorList>
            <person name="Whitman W."/>
        </authorList>
    </citation>
    <scope>NUCLEOTIDE SEQUENCE [LARGE SCALE GENOMIC DNA]</scope>
    <source>
        <strain evidence="1 2">CECT 8234</strain>
    </source>
</reference>
<comment type="caution">
    <text evidence="1">The sequence shown here is derived from an EMBL/GenBank/DDBJ whole genome shotgun (WGS) entry which is preliminary data.</text>
</comment>
<protein>
    <submittedName>
        <fullName evidence="1">Uncharacterized protein</fullName>
    </submittedName>
</protein>
<accession>A0A7W5CD10</accession>
<evidence type="ECO:0000313" key="1">
    <source>
        <dbReference type="EMBL" id="MBB3155478.1"/>
    </source>
</evidence>
<dbReference type="AlphaFoldDB" id="A0A7W5CD10"/>
<sequence length="167" mass="19774">MNRVKFYSINDLLYGHNLKNCESSLNDFDLGLRDVTDVNDIIELYNIKKYFDNEVYLVEWTSDIIKQFKGIVSNNYANVARFIKSINNDNLLSIYKGVSREYTSDFWELFDKFKAFENISEDKFEKFMGESNVLLLNILRCKNVTNHFGEIIRKICLVTYHLQLNYS</sequence>
<keyword evidence="2" id="KW-1185">Reference proteome</keyword>
<organism evidence="1 2">
    <name type="scientific">Paenibacillus endophyticus</name>
    <dbReference type="NCBI Taxonomy" id="1294268"/>
    <lineage>
        <taxon>Bacteria</taxon>
        <taxon>Bacillati</taxon>
        <taxon>Bacillota</taxon>
        <taxon>Bacilli</taxon>
        <taxon>Bacillales</taxon>
        <taxon>Paenibacillaceae</taxon>
        <taxon>Paenibacillus</taxon>
    </lineage>
</organism>
<dbReference type="EMBL" id="JACHXW010000025">
    <property type="protein sequence ID" value="MBB3155478.1"/>
    <property type="molecule type" value="Genomic_DNA"/>
</dbReference>
<name>A0A7W5CD10_9BACL</name>